<evidence type="ECO:0000256" key="5">
    <source>
        <dbReference type="ARBA" id="ARBA00023295"/>
    </source>
</evidence>
<dbReference type="AlphaFoldDB" id="A0A212KBB6"/>
<dbReference type="Pfam" id="PF00703">
    <property type="entry name" value="Glyco_hydro_2"/>
    <property type="match status" value="1"/>
</dbReference>
<accession>A0A212KBB6</accession>
<feature type="domain" description="Glycoside hydrolase family 2 immunoglobulin-like beta-sandwich" evidence="6">
    <location>
        <begin position="187"/>
        <end position="290"/>
    </location>
</feature>
<comment type="similarity">
    <text evidence="2">Belongs to the glycosyl hydrolase 2 family.</text>
</comment>
<dbReference type="Gene3D" id="3.20.20.80">
    <property type="entry name" value="Glycosidases"/>
    <property type="match status" value="1"/>
</dbReference>
<dbReference type="EMBL" id="FLUL01000001">
    <property type="protein sequence ID" value="SBW08970.1"/>
    <property type="molecule type" value="Genomic_DNA"/>
</dbReference>
<proteinExistence type="inferred from homology"/>
<evidence type="ECO:0000256" key="1">
    <source>
        <dbReference type="ARBA" id="ARBA00001412"/>
    </source>
</evidence>
<keyword evidence="4" id="KW-0378">Hydrolase</keyword>
<dbReference type="EC" id="3.2.1.23" evidence="3"/>
<evidence type="ECO:0000313" key="7">
    <source>
        <dbReference type="EMBL" id="SBW08970.1"/>
    </source>
</evidence>
<dbReference type="InterPro" id="IPR008979">
    <property type="entry name" value="Galactose-bd-like_sf"/>
</dbReference>
<dbReference type="InterPro" id="IPR006102">
    <property type="entry name" value="Ig-like_GH2"/>
</dbReference>
<dbReference type="PANTHER" id="PTHR46323">
    <property type="entry name" value="BETA-GALACTOSIDASE"/>
    <property type="match status" value="1"/>
</dbReference>
<dbReference type="RefSeq" id="WP_296952423.1">
    <property type="nucleotide sequence ID" value="NZ_LT599021.1"/>
</dbReference>
<evidence type="ECO:0000256" key="3">
    <source>
        <dbReference type="ARBA" id="ARBA00012756"/>
    </source>
</evidence>
<evidence type="ECO:0000256" key="4">
    <source>
        <dbReference type="ARBA" id="ARBA00022801"/>
    </source>
</evidence>
<dbReference type="InterPro" id="IPR050347">
    <property type="entry name" value="Bact_Beta-galactosidase"/>
</dbReference>
<gene>
    <name evidence="7" type="ORF">KL86DYS2_13509</name>
</gene>
<dbReference type="SUPFAM" id="SSF49785">
    <property type="entry name" value="Galactose-binding domain-like"/>
    <property type="match status" value="1"/>
</dbReference>
<organism evidence="7">
    <name type="scientific">uncultured Dysgonomonas sp</name>
    <dbReference type="NCBI Taxonomy" id="206096"/>
    <lineage>
        <taxon>Bacteria</taxon>
        <taxon>Pseudomonadati</taxon>
        <taxon>Bacteroidota</taxon>
        <taxon>Bacteroidia</taxon>
        <taxon>Bacteroidales</taxon>
        <taxon>Dysgonomonadaceae</taxon>
        <taxon>Dysgonomonas</taxon>
        <taxon>environmental samples</taxon>
    </lineage>
</organism>
<name>A0A212KBB6_9BACT</name>
<dbReference type="PANTHER" id="PTHR46323:SF2">
    <property type="entry name" value="BETA-GALACTOSIDASE"/>
    <property type="match status" value="1"/>
</dbReference>
<protein>
    <recommendedName>
        <fullName evidence="3">beta-galactosidase</fullName>
        <ecNumber evidence="3">3.2.1.23</ecNumber>
    </recommendedName>
</protein>
<dbReference type="GO" id="GO:0009341">
    <property type="term" value="C:beta-galactosidase complex"/>
    <property type="evidence" value="ECO:0007669"/>
    <property type="project" value="TreeGrafter"/>
</dbReference>
<dbReference type="Gene3D" id="2.60.120.260">
    <property type="entry name" value="Galactose-binding domain-like"/>
    <property type="match status" value="1"/>
</dbReference>
<sequence length="941" mass="105645">MRLNICIVSIFICLLLATSCTEKKVVFKQREFISLSGKWQCDLGEINLPGTVDESRLAPRNSDTLSTGQLTRLNPYVGKMKYTKEIEIPAGSAQKDWRLIMERTKPSTVWIDKDSIGTSSLILSPQIYNLGKLGAGKHIVTIVIDNSPTAVPQGIHGSHAWTDATQTNWNGIIGKFGLEANEGVLFSDLQVYPNVSSKTIPVVAQINSSVSGKAKISVQGYLWNTTQNIAIPDQVISIDLKEGLETYKFDINVGNKHVLWSEFDPALYKVNFEIESQNIKDSYTIDFGIRDFSAKGTQFEINSLKTFLRGKHDACVFPLTGYPPMNKEEWKRQMRIAKEYGINHYRFHSWTPPQAAFDAANEEGIYMQAELPYWGAMDTTNTDLNKFLINEGEHILATYGNNPSFVMMALGNELGGDVELMRSIVTNFRTSDQRHLYAFGANNMLGTAGQQQGEDFFVTCRVGGQVGSDDYSTHTRATFSFADAKNGGYMNATYPSTDITFSKAVENCTVPIISHENGQFQVYPDYNEIKKYTGVLYPYNMEIFRKRLQENGLQDQADAFHKATARFAALCYKADIEMCLRTPGFGGFQLLDLQDYPGQGSAYVGILDAFMDNKGGMAAEEFDGFCDEIVPLSIMSKYCWSNSEIFTAEIKLSNYSKEALSKKNLSWTLSKAHSNVNVARGEFPINISQGHLGEVGKINVPLQDINTATQLVLTLQTGPHVNKYDIWVYPDKEVSVKSDIKETSSLKQALDLLQQGNKVLYTPDHKEVEKLSVGGLFTPDYWNYAMFKNISEWLKRDVSPGTLSILTDPSHPLFKEFPTETHSNWQWWIISKNSRPFILDRTTKDYKPLVQVIDNIERNHKLGLIFEMQVGKGKLLVCMCDLKAISDKPEGKQFGQAILDYMSSADFAPTNEYTAEDIKSLFSNSIKEKKIVGVKNITTYK</sequence>
<reference evidence="7" key="1">
    <citation type="submission" date="2016-04" db="EMBL/GenBank/DDBJ databases">
        <authorList>
            <person name="Evans L.H."/>
            <person name="Alamgir A."/>
            <person name="Owens N."/>
            <person name="Weber N.D."/>
            <person name="Virtaneva K."/>
            <person name="Barbian K."/>
            <person name="Babar A."/>
            <person name="Rosenke K."/>
        </authorList>
    </citation>
    <scope>NUCLEOTIDE SEQUENCE</scope>
    <source>
        <strain evidence="7">86-2</strain>
    </source>
</reference>
<keyword evidence="5" id="KW-0326">Glycosidase</keyword>
<dbReference type="Gene3D" id="2.60.40.10">
    <property type="entry name" value="Immunoglobulins"/>
    <property type="match status" value="1"/>
</dbReference>
<dbReference type="PROSITE" id="PS51257">
    <property type="entry name" value="PROKAR_LIPOPROTEIN"/>
    <property type="match status" value="1"/>
</dbReference>
<evidence type="ECO:0000256" key="2">
    <source>
        <dbReference type="ARBA" id="ARBA00007401"/>
    </source>
</evidence>
<dbReference type="InterPro" id="IPR017853">
    <property type="entry name" value="GH"/>
</dbReference>
<dbReference type="SUPFAM" id="SSF51445">
    <property type="entry name" value="(Trans)glycosidases"/>
    <property type="match status" value="1"/>
</dbReference>
<dbReference type="InterPro" id="IPR013783">
    <property type="entry name" value="Ig-like_fold"/>
</dbReference>
<comment type="catalytic activity">
    <reaction evidence="1">
        <text>Hydrolysis of terminal non-reducing beta-D-galactose residues in beta-D-galactosides.</text>
        <dbReference type="EC" id="3.2.1.23"/>
    </reaction>
</comment>
<dbReference type="GO" id="GO:0005990">
    <property type="term" value="P:lactose catabolic process"/>
    <property type="evidence" value="ECO:0007669"/>
    <property type="project" value="TreeGrafter"/>
</dbReference>
<evidence type="ECO:0000259" key="6">
    <source>
        <dbReference type="Pfam" id="PF00703"/>
    </source>
</evidence>
<dbReference type="GO" id="GO:0004565">
    <property type="term" value="F:beta-galactosidase activity"/>
    <property type="evidence" value="ECO:0007669"/>
    <property type="project" value="UniProtKB-EC"/>
</dbReference>